<sequence length="48" mass="5704">MYIENEINNYFAGMLFDKKFTSDLSEKEQKLLNIYLKGVTENIKDILQ</sequence>
<dbReference type="EMBL" id="FNDW01000008">
    <property type="protein sequence ID" value="SDI45263.1"/>
    <property type="molecule type" value="Genomic_DNA"/>
</dbReference>
<dbReference type="STRING" id="311334.SAMN05421846_1083"/>
<evidence type="ECO:0000313" key="1">
    <source>
        <dbReference type="EMBL" id="SDI45263.1"/>
    </source>
</evidence>
<name>A0A1G8KPE0_9FLAO</name>
<dbReference type="Proteomes" id="UP000198869">
    <property type="component" value="Unassembled WGS sequence"/>
</dbReference>
<dbReference type="RefSeq" id="WP_175443655.1">
    <property type="nucleotide sequence ID" value="NZ_FNDW01000008.1"/>
</dbReference>
<accession>A0A1G8KPE0</accession>
<reference evidence="2" key="1">
    <citation type="submission" date="2016-10" db="EMBL/GenBank/DDBJ databases">
        <authorList>
            <person name="Varghese N."/>
            <person name="Submissions S."/>
        </authorList>
    </citation>
    <scope>NUCLEOTIDE SEQUENCE [LARGE SCALE GENOMIC DNA]</scope>
    <source>
        <strain evidence="2">DSM 17071</strain>
    </source>
</reference>
<evidence type="ECO:0000313" key="2">
    <source>
        <dbReference type="Proteomes" id="UP000198869"/>
    </source>
</evidence>
<gene>
    <name evidence="1" type="ORF">SAMN05421846_1083</name>
</gene>
<dbReference type="AlphaFoldDB" id="A0A1G8KPE0"/>
<organism evidence="1 2">
    <name type="scientific">Chryseobacterium taeanense</name>
    <dbReference type="NCBI Taxonomy" id="311334"/>
    <lineage>
        <taxon>Bacteria</taxon>
        <taxon>Pseudomonadati</taxon>
        <taxon>Bacteroidota</taxon>
        <taxon>Flavobacteriia</taxon>
        <taxon>Flavobacteriales</taxon>
        <taxon>Weeksellaceae</taxon>
        <taxon>Chryseobacterium group</taxon>
        <taxon>Chryseobacterium</taxon>
    </lineage>
</organism>
<keyword evidence="2" id="KW-1185">Reference proteome</keyword>
<proteinExistence type="predicted"/>
<protein>
    <submittedName>
        <fullName evidence="1">Uncharacterized protein</fullName>
    </submittedName>
</protein>